<dbReference type="HAMAP" id="MF_01457">
    <property type="entry name" value="YcgR"/>
    <property type="match status" value="1"/>
</dbReference>
<comment type="function">
    <text evidence="4">Acts as a flagellar brake, regulating swimming and swarming in a bis-(3'-5') cyclic diguanylic acid (c-di-GMP)-dependent manner. Binds 1 c-di-GMP dimer per subunit. Increasing levels of c-di-GMP lead to decreased motility.</text>
</comment>
<comment type="subunit">
    <text evidence="4">Monomer. Interacts with the flagellar basal bodies.</text>
</comment>
<proteinExistence type="inferred from homology"/>
<feature type="domain" description="Type III secretion system flagellar brake protein YcgR PilZN" evidence="6">
    <location>
        <begin position="33"/>
        <end position="137"/>
    </location>
</feature>
<sequence length="266" mass="29120">MLVSLVFVRITSGFTHFTMPGASNLLPPDQDPYLLSSRHEIVHLFRRMLEGGLLMQMKGRLHTTSTVTTLLHIDLKAEALIVDCAPQALINQALIDDGKASFEVLVDQVKVQFSGAPLQSTLFEGRPALMMPLPSTVRRIQRRGSYRVQVPVSNPATCTLALRPTAITLALHDISASGLALLLARPDIELSVGSILHGCTLFLPDVGRLSTNVQIVRQEGRELPNGKRVRHVGGAFVDLRGSGESLLQSYIFSLERQMIARKRGLG</sequence>
<keyword evidence="8" id="KW-1185">Reference proteome</keyword>
<keyword evidence="2 4" id="KW-0547">Nucleotide-binding</keyword>
<organism evidence="7 8">
    <name type="scientific">Mesopusillimonas faecipullorum</name>
    <dbReference type="NCBI Taxonomy" id="2755040"/>
    <lineage>
        <taxon>Bacteria</taxon>
        <taxon>Pseudomonadati</taxon>
        <taxon>Pseudomonadota</taxon>
        <taxon>Betaproteobacteria</taxon>
        <taxon>Burkholderiales</taxon>
        <taxon>Alcaligenaceae</taxon>
        <taxon>Mesopusillimonas</taxon>
    </lineage>
</organism>
<accession>A0ABS8CDX3</accession>
<keyword evidence="3 4" id="KW-0975">Bacterial flagellum</keyword>
<evidence type="ECO:0000259" key="6">
    <source>
        <dbReference type="Pfam" id="PF07317"/>
    </source>
</evidence>
<dbReference type="Gene3D" id="2.30.110.10">
    <property type="entry name" value="Electron Transport, Fmn-binding Protein, Chain A"/>
    <property type="match status" value="1"/>
</dbReference>
<name>A0ABS8CDX3_9BURK</name>
<dbReference type="InterPro" id="IPR023787">
    <property type="entry name" value="T3SS_YcgR"/>
</dbReference>
<dbReference type="InterPro" id="IPR009875">
    <property type="entry name" value="PilZ_domain"/>
</dbReference>
<evidence type="ECO:0000259" key="5">
    <source>
        <dbReference type="Pfam" id="PF07238"/>
    </source>
</evidence>
<evidence type="ECO:0000256" key="3">
    <source>
        <dbReference type="ARBA" id="ARBA00023143"/>
    </source>
</evidence>
<dbReference type="RefSeq" id="WP_226954622.1">
    <property type="nucleotide sequence ID" value="NZ_JACDXW010000005.1"/>
</dbReference>
<comment type="caution">
    <text evidence="7">The sequence shown here is derived from an EMBL/GenBank/DDBJ whole genome shotgun (WGS) entry which is preliminary data.</text>
</comment>
<evidence type="ECO:0000313" key="8">
    <source>
        <dbReference type="Proteomes" id="UP000776983"/>
    </source>
</evidence>
<dbReference type="Pfam" id="PF07317">
    <property type="entry name" value="PilZN"/>
    <property type="match status" value="1"/>
</dbReference>
<evidence type="ECO:0000256" key="4">
    <source>
        <dbReference type="HAMAP-Rule" id="MF_01457"/>
    </source>
</evidence>
<keyword evidence="1 4" id="KW-0973">c-di-GMP</keyword>
<comment type="subcellular location">
    <subcellularLocation>
        <location evidence="4">Bacterial flagellum basal body</location>
    </subcellularLocation>
</comment>
<gene>
    <name evidence="4" type="primary">ycgR</name>
    <name evidence="7" type="ORF">H0484_10615</name>
</gene>
<evidence type="ECO:0000256" key="1">
    <source>
        <dbReference type="ARBA" id="ARBA00022636"/>
    </source>
</evidence>
<comment type="similarity">
    <text evidence="4">Belongs to the YcgR family.</text>
</comment>
<dbReference type="Proteomes" id="UP000776983">
    <property type="component" value="Unassembled WGS sequence"/>
</dbReference>
<feature type="domain" description="PilZ" evidence="5">
    <location>
        <begin position="141"/>
        <end position="252"/>
    </location>
</feature>
<reference evidence="7 8" key="1">
    <citation type="submission" date="2020-07" db="EMBL/GenBank/DDBJ databases">
        <title>Pusillimonas sp. nov., isolated from poultry manure in Taiwan.</title>
        <authorList>
            <person name="Lin S.-Y."/>
            <person name="Tang Y.-S."/>
            <person name="Young C.-C."/>
        </authorList>
    </citation>
    <scope>NUCLEOTIDE SEQUENCE [LARGE SCALE GENOMIC DNA]</scope>
    <source>
        <strain evidence="7 8">CC-YST705</strain>
    </source>
</reference>
<dbReference type="InterPro" id="IPR012349">
    <property type="entry name" value="Split_barrel_FMN-bd"/>
</dbReference>
<protein>
    <recommendedName>
        <fullName evidence="4">Flagellar brake protein YcgR</fullName>
    </recommendedName>
    <alternativeName>
        <fullName evidence="4">Cyclic di-GMP binding protein YcgR</fullName>
    </alternativeName>
</protein>
<keyword evidence="7" id="KW-0282">Flagellum</keyword>
<evidence type="ECO:0000256" key="2">
    <source>
        <dbReference type="ARBA" id="ARBA00022741"/>
    </source>
</evidence>
<dbReference type="EMBL" id="JACDXW010000005">
    <property type="protein sequence ID" value="MCB5364198.1"/>
    <property type="molecule type" value="Genomic_DNA"/>
</dbReference>
<dbReference type="Gene3D" id="2.40.10.220">
    <property type="entry name" value="predicted glycosyltransferase like domains"/>
    <property type="match status" value="1"/>
</dbReference>
<dbReference type="InterPro" id="IPR009926">
    <property type="entry name" value="T3SS_YcgR_PilZN"/>
</dbReference>
<keyword evidence="7" id="KW-0969">Cilium</keyword>
<keyword evidence="7" id="KW-0966">Cell projection</keyword>
<dbReference type="Pfam" id="PF07238">
    <property type="entry name" value="PilZ"/>
    <property type="match status" value="1"/>
</dbReference>
<evidence type="ECO:0000313" key="7">
    <source>
        <dbReference type="EMBL" id="MCB5364198.1"/>
    </source>
</evidence>